<keyword evidence="22" id="KW-1185">Reference proteome</keyword>
<comment type="catalytic activity">
    <reaction evidence="17">
        <text>a CDP-1,2-diacyl-sn-glycerol + sn-glycerol 3-phosphate = a 1,2-diacyl-sn-glycero-3-phospho-(1'-sn-glycero-3'-phosphate) + CMP + H(+)</text>
        <dbReference type="Rhea" id="RHEA:12593"/>
        <dbReference type="ChEBI" id="CHEBI:15378"/>
        <dbReference type="ChEBI" id="CHEBI:57597"/>
        <dbReference type="ChEBI" id="CHEBI:58332"/>
        <dbReference type="ChEBI" id="CHEBI:60110"/>
        <dbReference type="ChEBI" id="CHEBI:60377"/>
        <dbReference type="EC" id="2.7.8.5"/>
    </reaction>
</comment>
<evidence type="ECO:0000313" key="21">
    <source>
        <dbReference type="EMBL" id="EEA85132.1"/>
    </source>
</evidence>
<evidence type="ECO:0000256" key="10">
    <source>
        <dbReference type="ARBA" id="ARBA00022679"/>
    </source>
</evidence>
<protein>
    <recommendedName>
        <fullName evidence="7 18">CDP-diacylglycerol--glycerol-3-phosphate 3-phosphatidyltransferase</fullName>
        <ecNumber evidence="6 18">2.7.8.5</ecNumber>
    </recommendedName>
</protein>
<evidence type="ECO:0000256" key="17">
    <source>
        <dbReference type="ARBA" id="ARBA00048586"/>
    </source>
</evidence>
<dbReference type="Gene3D" id="1.20.120.1760">
    <property type="match status" value="1"/>
</dbReference>
<dbReference type="InterPro" id="IPR050324">
    <property type="entry name" value="CDP-alcohol_PTase-I"/>
</dbReference>
<comment type="subcellular location">
    <subcellularLocation>
        <location evidence="2">Cell membrane</location>
        <topology evidence="2">Multi-pass membrane protein</topology>
    </subcellularLocation>
</comment>
<feature type="transmembrane region" description="Helical" evidence="20">
    <location>
        <begin position="30"/>
        <end position="50"/>
    </location>
</feature>
<evidence type="ECO:0000256" key="5">
    <source>
        <dbReference type="ARBA" id="ARBA00010441"/>
    </source>
</evidence>
<evidence type="ECO:0000256" key="20">
    <source>
        <dbReference type="SAM" id="Phobius"/>
    </source>
</evidence>
<evidence type="ECO:0000256" key="6">
    <source>
        <dbReference type="ARBA" id="ARBA00013170"/>
    </source>
</evidence>
<keyword evidence="12 20" id="KW-1133">Transmembrane helix</keyword>
<keyword evidence="8" id="KW-1003">Cell membrane</keyword>
<dbReference type="OrthoDB" id="9796672at2"/>
<comment type="pathway">
    <text evidence="4">Lipid metabolism.</text>
</comment>
<keyword evidence="9" id="KW-0444">Lipid biosynthesis</keyword>
<dbReference type="InterPro" id="IPR004570">
    <property type="entry name" value="Phosphatidylglycerol_P_synth"/>
</dbReference>
<keyword evidence="10 19" id="KW-0808">Transferase</keyword>
<dbReference type="InterPro" id="IPR048254">
    <property type="entry name" value="CDP_ALCOHOL_P_TRANSF_CS"/>
</dbReference>
<dbReference type="AlphaFoldDB" id="B6FZC9"/>
<dbReference type="PIRSF" id="PIRSF000847">
    <property type="entry name" value="Phos_ph_gly_syn"/>
    <property type="match status" value="1"/>
</dbReference>
<evidence type="ECO:0000256" key="11">
    <source>
        <dbReference type="ARBA" id="ARBA00022692"/>
    </source>
</evidence>
<evidence type="ECO:0000256" key="7">
    <source>
        <dbReference type="ARBA" id="ARBA00014944"/>
    </source>
</evidence>
<accession>B6FZC9</accession>
<evidence type="ECO:0000256" key="2">
    <source>
        <dbReference type="ARBA" id="ARBA00004651"/>
    </source>
</evidence>
<dbReference type="Proteomes" id="UP000003178">
    <property type="component" value="Unassembled WGS sequence"/>
</dbReference>
<evidence type="ECO:0000256" key="13">
    <source>
        <dbReference type="ARBA" id="ARBA00023098"/>
    </source>
</evidence>
<dbReference type="EC" id="2.7.8.5" evidence="6 18"/>
<evidence type="ECO:0000256" key="12">
    <source>
        <dbReference type="ARBA" id="ARBA00022989"/>
    </source>
</evidence>
<keyword evidence="11 20" id="KW-0812">Transmembrane</keyword>
<evidence type="ECO:0000256" key="16">
    <source>
        <dbReference type="ARBA" id="ARBA00023264"/>
    </source>
</evidence>
<evidence type="ECO:0000256" key="15">
    <source>
        <dbReference type="ARBA" id="ARBA00023209"/>
    </source>
</evidence>
<keyword evidence="14 20" id="KW-0472">Membrane</keyword>
<evidence type="ECO:0000256" key="9">
    <source>
        <dbReference type="ARBA" id="ARBA00022516"/>
    </source>
</evidence>
<dbReference type="InterPro" id="IPR043130">
    <property type="entry name" value="CDP-OH_PTrfase_TM_dom"/>
</dbReference>
<dbReference type="STRING" id="500633.CLOHIR_01233"/>
<comment type="similarity">
    <text evidence="5 19">Belongs to the CDP-alcohol phosphatidyltransferase class-I family.</text>
</comment>
<dbReference type="UniPathway" id="UPA00084">
    <property type="reaction ID" value="UER00503"/>
</dbReference>
<comment type="caution">
    <text evidence="21">The sequence shown here is derived from an EMBL/GenBank/DDBJ whole genome shotgun (WGS) entry which is preliminary data.</text>
</comment>
<dbReference type="HOGENOM" id="CLU_051314_2_3_9"/>
<proteinExistence type="inferred from homology"/>
<dbReference type="InterPro" id="IPR000462">
    <property type="entry name" value="CDP-OH_P_trans"/>
</dbReference>
<feature type="transmembrane region" description="Helical" evidence="20">
    <location>
        <begin position="7"/>
        <end position="24"/>
    </location>
</feature>
<comment type="function">
    <text evidence="1">This protein catalyzes the committed step to the synthesis of the acidic phospholipids.</text>
</comment>
<dbReference type="Pfam" id="PF01066">
    <property type="entry name" value="CDP-OH_P_transf"/>
    <property type="match status" value="1"/>
</dbReference>
<feature type="transmembrane region" description="Helical" evidence="20">
    <location>
        <begin position="130"/>
        <end position="163"/>
    </location>
</feature>
<organism evidence="21 22">
    <name type="scientific">Peptacetobacter hiranonis (strain DSM 13275 / JCM 10541 / KCTC 15199 / TO-931)</name>
    <name type="common">Clostridium hiranonis</name>
    <dbReference type="NCBI Taxonomy" id="500633"/>
    <lineage>
        <taxon>Bacteria</taxon>
        <taxon>Bacillati</taxon>
        <taxon>Bacillota</taxon>
        <taxon>Clostridia</taxon>
        <taxon>Peptostreptococcales</taxon>
        <taxon>Peptostreptococcaceae</taxon>
        <taxon>Peptacetobacter</taxon>
    </lineage>
</organism>
<dbReference type="PANTHER" id="PTHR14269">
    <property type="entry name" value="CDP-DIACYLGLYCEROL--GLYCEROL-3-PHOSPHATE 3-PHOSPHATIDYLTRANSFERASE-RELATED"/>
    <property type="match status" value="1"/>
</dbReference>
<reference evidence="21 22" key="1">
    <citation type="submission" date="2008-09" db="EMBL/GenBank/DDBJ databases">
        <authorList>
            <person name="Fulton L."/>
            <person name="Clifton S."/>
            <person name="Fulton B."/>
            <person name="Xu J."/>
            <person name="Minx P."/>
            <person name="Pepin K.H."/>
            <person name="Johnson M."/>
            <person name="Thiruvilangam P."/>
            <person name="Bhonagiri V."/>
            <person name="Nash W.E."/>
            <person name="Mardis E.R."/>
            <person name="Wilson R.K."/>
        </authorList>
    </citation>
    <scope>NUCLEOTIDE SEQUENCE [LARGE SCALE GENOMIC DNA]</scope>
    <source>
        <strain evidence="21 22">DSM 13275</strain>
    </source>
</reference>
<dbReference type="RefSeq" id="WP_006440154.1">
    <property type="nucleotide sequence ID" value="NZ_DS995356.1"/>
</dbReference>
<comment type="pathway">
    <text evidence="3">Phospholipid metabolism; phosphatidylglycerol biosynthesis; phosphatidylglycerol from CDP-diacylglycerol: step 1/2.</text>
</comment>
<dbReference type="eggNOG" id="COG0558">
    <property type="taxonomic scope" value="Bacteria"/>
</dbReference>
<evidence type="ECO:0000313" key="22">
    <source>
        <dbReference type="Proteomes" id="UP000003178"/>
    </source>
</evidence>
<dbReference type="GO" id="GO:0006655">
    <property type="term" value="P:phosphatidylglycerol biosynthetic process"/>
    <property type="evidence" value="ECO:0007669"/>
    <property type="project" value="UniProtKB-UniPathway"/>
</dbReference>
<reference evidence="21 22" key="2">
    <citation type="submission" date="2008-10" db="EMBL/GenBank/DDBJ databases">
        <title>Draft genome sequence of Clostridium hiranonis (DSM 13275).</title>
        <authorList>
            <person name="Sudarsanam P."/>
            <person name="Ley R."/>
            <person name="Guruge J."/>
            <person name="Turnbaugh P.J."/>
            <person name="Mahowald M."/>
            <person name="Liep D."/>
            <person name="Gordon J."/>
        </authorList>
    </citation>
    <scope>NUCLEOTIDE SEQUENCE [LARGE SCALE GENOMIC DNA]</scope>
    <source>
        <strain evidence="21 22">DSM 13275</strain>
    </source>
</reference>
<gene>
    <name evidence="21" type="primary">pgsA</name>
    <name evidence="21" type="ORF">CLOHIR_01233</name>
</gene>
<dbReference type="EMBL" id="ABWP01000051">
    <property type="protein sequence ID" value="EEA85132.1"/>
    <property type="molecule type" value="Genomic_DNA"/>
</dbReference>
<dbReference type="NCBIfam" id="TIGR00560">
    <property type="entry name" value="pgsA"/>
    <property type="match status" value="1"/>
</dbReference>
<dbReference type="PROSITE" id="PS00379">
    <property type="entry name" value="CDP_ALCOHOL_P_TRANSF"/>
    <property type="match status" value="1"/>
</dbReference>
<evidence type="ECO:0000256" key="14">
    <source>
        <dbReference type="ARBA" id="ARBA00023136"/>
    </source>
</evidence>
<keyword evidence="15" id="KW-0594">Phospholipid biosynthesis</keyword>
<dbReference type="PANTHER" id="PTHR14269:SF62">
    <property type="entry name" value="CDP-DIACYLGLYCEROL--GLYCEROL-3-PHOSPHATE 3-PHOSPHATIDYLTRANSFERASE 1, CHLOROPLASTIC"/>
    <property type="match status" value="1"/>
</dbReference>
<evidence type="ECO:0000256" key="1">
    <source>
        <dbReference type="ARBA" id="ARBA00003973"/>
    </source>
</evidence>
<evidence type="ECO:0000256" key="18">
    <source>
        <dbReference type="NCBIfam" id="TIGR00560"/>
    </source>
</evidence>
<sequence length="180" mass="19822">MNLPNKLTLFRVFLIPILVIVMMMDIPAKFLIACIIFIVASLTDMLDGKIARKYNLVTDFGKFMDPLADKLLVISTLICMIEADLAAGWMVIIIVARELSVSILRAIAAADGTVIAAGKSGKWKTATQMVSIVLLLFGAHLGNMTILMIGNILLIIATLLTLYSGWEYLYGNRHVFMNSK</sequence>
<dbReference type="FunFam" id="1.20.120.1760:FF:000004">
    <property type="entry name" value="CDP-diacylglycerol--glycerol-3-phosphate 3-phosphatidyltransferase"/>
    <property type="match status" value="1"/>
</dbReference>
<evidence type="ECO:0000256" key="3">
    <source>
        <dbReference type="ARBA" id="ARBA00005042"/>
    </source>
</evidence>
<dbReference type="GO" id="GO:0005886">
    <property type="term" value="C:plasma membrane"/>
    <property type="evidence" value="ECO:0007669"/>
    <property type="project" value="UniProtKB-SubCell"/>
</dbReference>
<keyword evidence="13" id="KW-0443">Lipid metabolism</keyword>
<name>B6FZC9_PEPHT</name>
<evidence type="ECO:0000256" key="19">
    <source>
        <dbReference type="RuleBase" id="RU003750"/>
    </source>
</evidence>
<feature type="transmembrane region" description="Helical" evidence="20">
    <location>
        <begin position="71"/>
        <end position="96"/>
    </location>
</feature>
<evidence type="ECO:0000256" key="4">
    <source>
        <dbReference type="ARBA" id="ARBA00005189"/>
    </source>
</evidence>
<evidence type="ECO:0000256" key="8">
    <source>
        <dbReference type="ARBA" id="ARBA00022475"/>
    </source>
</evidence>
<dbReference type="GO" id="GO:0008444">
    <property type="term" value="F:CDP-diacylglycerol-glycerol-3-phosphate 3-phosphatidyltransferase activity"/>
    <property type="evidence" value="ECO:0007669"/>
    <property type="project" value="UniProtKB-UniRule"/>
</dbReference>
<keyword evidence="16" id="KW-1208">Phospholipid metabolism</keyword>